<gene>
    <name evidence="2" type="ORF">PVAP13_4KG212220</name>
</gene>
<proteinExistence type="predicted"/>
<evidence type="ECO:0000313" key="2">
    <source>
        <dbReference type="EMBL" id="KAG2611818.1"/>
    </source>
</evidence>
<dbReference type="EMBL" id="CM029043">
    <property type="protein sequence ID" value="KAG2611818.1"/>
    <property type="molecule type" value="Genomic_DNA"/>
</dbReference>
<dbReference type="Proteomes" id="UP000823388">
    <property type="component" value="Chromosome 4K"/>
</dbReference>
<feature type="compositionally biased region" description="Basic and acidic residues" evidence="1">
    <location>
        <begin position="15"/>
        <end position="38"/>
    </location>
</feature>
<comment type="caution">
    <text evidence="2">The sequence shown here is derived from an EMBL/GenBank/DDBJ whole genome shotgun (WGS) entry which is preliminary data.</text>
</comment>
<accession>A0A8T0TQ16</accession>
<reference evidence="2" key="1">
    <citation type="submission" date="2020-05" db="EMBL/GenBank/DDBJ databases">
        <title>WGS assembly of Panicum virgatum.</title>
        <authorList>
            <person name="Lovell J.T."/>
            <person name="Jenkins J."/>
            <person name="Shu S."/>
            <person name="Juenger T.E."/>
            <person name="Schmutz J."/>
        </authorList>
    </citation>
    <scope>NUCLEOTIDE SEQUENCE</scope>
    <source>
        <strain evidence="2">AP13</strain>
    </source>
</reference>
<protein>
    <submittedName>
        <fullName evidence="2">Uncharacterized protein</fullName>
    </submittedName>
</protein>
<evidence type="ECO:0000256" key="1">
    <source>
        <dbReference type="SAM" id="MobiDB-lite"/>
    </source>
</evidence>
<evidence type="ECO:0000313" key="3">
    <source>
        <dbReference type="Proteomes" id="UP000823388"/>
    </source>
</evidence>
<keyword evidence="3" id="KW-1185">Reference proteome</keyword>
<name>A0A8T0TQ16_PANVG</name>
<dbReference type="AlphaFoldDB" id="A0A8T0TQ16"/>
<sequence>MDDAVQRRQKRRHDPHTQREDPPPNPTRELRPQHRAGKEPTGSSSRKEPRKAPYILQSRPMAPPSRANPTRRGIALDVCPRTPPRLQVEFSHEQRNYPSIPRLHRPGIVHGFEVEMAINYYKQDVALREARKEEVYKYDKSEGLERRFWCKLHEDFYSSVVMRKSRAPIVPCKYVDWKYYEDMKDPFFNEAMDKCKEMGLYDIMGFRYDWNEEILAQFHSSLYYDEREIAFYWTTEGVKYGEDYMTFSRILGLGTKDEK</sequence>
<feature type="region of interest" description="Disordered" evidence="1">
    <location>
        <begin position="1"/>
        <end position="71"/>
    </location>
</feature>
<organism evidence="2 3">
    <name type="scientific">Panicum virgatum</name>
    <name type="common">Blackwell switchgrass</name>
    <dbReference type="NCBI Taxonomy" id="38727"/>
    <lineage>
        <taxon>Eukaryota</taxon>
        <taxon>Viridiplantae</taxon>
        <taxon>Streptophyta</taxon>
        <taxon>Embryophyta</taxon>
        <taxon>Tracheophyta</taxon>
        <taxon>Spermatophyta</taxon>
        <taxon>Magnoliopsida</taxon>
        <taxon>Liliopsida</taxon>
        <taxon>Poales</taxon>
        <taxon>Poaceae</taxon>
        <taxon>PACMAD clade</taxon>
        <taxon>Panicoideae</taxon>
        <taxon>Panicodae</taxon>
        <taxon>Paniceae</taxon>
        <taxon>Panicinae</taxon>
        <taxon>Panicum</taxon>
        <taxon>Panicum sect. Hiantes</taxon>
    </lineage>
</organism>